<dbReference type="SUPFAM" id="SSF51735">
    <property type="entry name" value="NAD(P)-binding Rossmann-fold domains"/>
    <property type="match status" value="1"/>
</dbReference>
<reference evidence="3 4" key="1">
    <citation type="submission" date="2019-03" db="EMBL/GenBank/DDBJ databases">
        <title>Paraburkholderia sp. 7MH5, isolated from subtropical forest soil.</title>
        <authorList>
            <person name="Gao Z.-H."/>
            <person name="Qiu L.-H."/>
        </authorList>
    </citation>
    <scope>NUCLEOTIDE SEQUENCE [LARGE SCALE GENOMIC DNA]</scope>
    <source>
        <strain evidence="3 4">7MH5</strain>
    </source>
</reference>
<dbReference type="OrthoDB" id="9806974at2"/>
<dbReference type="PROSITE" id="PS00061">
    <property type="entry name" value="ADH_SHORT"/>
    <property type="match status" value="1"/>
</dbReference>
<dbReference type="KEGG" id="ppai:E1956_37475"/>
<keyword evidence="4" id="KW-1185">Reference proteome</keyword>
<dbReference type="Proteomes" id="UP000295727">
    <property type="component" value="Chromosome 4"/>
</dbReference>
<proteinExistence type="inferred from homology"/>
<dbReference type="Pfam" id="PF13561">
    <property type="entry name" value="adh_short_C2"/>
    <property type="match status" value="1"/>
</dbReference>
<dbReference type="InterPro" id="IPR036291">
    <property type="entry name" value="NAD(P)-bd_dom_sf"/>
</dbReference>
<dbReference type="RefSeq" id="WP_134758406.1">
    <property type="nucleotide sequence ID" value="NZ_CP038151.1"/>
</dbReference>
<dbReference type="InterPro" id="IPR002347">
    <property type="entry name" value="SDR_fam"/>
</dbReference>
<dbReference type="NCBIfam" id="NF005559">
    <property type="entry name" value="PRK07231.1"/>
    <property type="match status" value="1"/>
</dbReference>
<dbReference type="PANTHER" id="PTHR24321">
    <property type="entry name" value="DEHYDROGENASES, SHORT CHAIN"/>
    <property type="match status" value="1"/>
</dbReference>
<dbReference type="InterPro" id="IPR020904">
    <property type="entry name" value="Sc_DH/Rdtase_CS"/>
</dbReference>
<dbReference type="FunFam" id="3.40.50.720:FF:000084">
    <property type="entry name" value="Short-chain dehydrogenase reductase"/>
    <property type="match status" value="1"/>
</dbReference>
<keyword evidence="2" id="KW-0560">Oxidoreductase</keyword>
<organism evidence="3 4">
    <name type="scientific">Paraburkholderia pallida</name>
    <dbReference type="NCBI Taxonomy" id="2547399"/>
    <lineage>
        <taxon>Bacteria</taxon>
        <taxon>Pseudomonadati</taxon>
        <taxon>Pseudomonadota</taxon>
        <taxon>Betaproteobacteria</taxon>
        <taxon>Burkholderiales</taxon>
        <taxon>Burkholderiaceae</taxon>
        <taxon>Paraburkholderia</taxon>
    </lineage>
</organism>
<dbReference type="EMBL" id="CP038151">
    <property type="protein sequence ID" value="QBR02895.1"/>
    <property type="molecule type" value="Genomic_DNA"/>
</dbReference>
<dbReference type="Gene3D" id="3.40.50.720">
    <property type="entry name" value="NAD(P)-binding Rossmann-like Domain"/>
    <property type="match status" value="1"/>
</dbReference>
<gene>
    <name evidence="3" type="ORF">E1956_37475</name>
</gene>
<accession>A0A4P7D7H2</accession>
<name>A0A4P7D7H2_9BURK</name>
<dbReference type="GO" id="GO:0016491">
    <property type="term" value="F:oxidoreductase activity"/>
    <property type="evidence" value="ECO:0007669"/>
    <property type="project" value="UniProtKB-KW"/>
</dbReference>
<dbReference type="PRINTS" id="PR00080">
    <property type="entry name" value="SDRFAMILY"/>
</dbReference>
<evidence type="ECO:0000256" key="1">
    <source>
        <dbReference type="ARBA" id="ARBA00006484"/>
    </source>
</evidence>
<evidence type="ECO:0000313" key="3">
    <source>
        <dbReference type="EMBL" id="QBR02895.1"/>
    </source>
</evidence>
<protein>
    <submittedName>
        <fullName evidence="3">SDR family oxidoreductase</fullName>
    </submittedName>
</protein>
<dbReference type="PRINTS" id="PR00081">
    <property type="entry name" value="GDHRDH"/>
</dbReference>
<dbReference type="AlphaFoldDB" id="A0A4P7D7H2"/>
<evidence type="ECO:0000256" key="2">
    <source>
        <dbReference type="ARBA" id="ARBA00023002"/>
    </source>
</evidence>
<comment type="similarity">
    <text evidence="1">Belongs to the short-chain dehydrogenases/reductases (SDR) family.</text>
</comment>
<dbReference type="PANTHER" id="PTHR24321:SF8">
    <property type="entry name" value="ESTRADIOL 17-BETA-DEHYDROGENASE 8-RELATED"/>
    <property type="match status" value="1"/>
</dbReference>
<evidence type="ECO:0000313" key="4">
    <source>
        <dbReference type="Proteomes" id="UP000295727"/>
    </source>
</evidence>
<sequence>MKLQNKVVLITGAARGQGAAEAKRFAAEGAKVVLADVLDAEGEQLSRRLEGRAIYLHLDVTSDESWEAAFAQIERIHGRCDVLVNNAGIYRPAPIAETTSKSAEAMFQVNQLGTLLGMKYAAESMKKTGGGVIVNISSIAGLRGFANAIAYSGTKWAVRGMTKVAAAELAQFGIRVNSVHPGFIATDMLKENTAEVNRIGAEAAPLKRHGTPEEVANLVAFLASEDSAFITGAEVAIDGGWAI</sequence>